<evidence type="ECO:0000256" key="1">
    <source>
        <dbReference type="SAM" id="MobiDB-lite"/>
    </source>
</evidence>
<sequence length="580" mass="62743">MQAFDPTDHLDASLTDFEAHSPPPFGYGSRHSGFAASSSESESEMDEPADVSAGGYSPPAWRHLKNGDRSSGFWYKGDNLLGYGRPPPPPPPFSREGSLDIDDDDVLAAAMRTRLPTGSVSPEKERSPEPEYANQGRIKIEEPNQEELRATLAGLPPKDASENYIRFAVRAEVQQRTEPIEAAITFVRSYVHMATKSWSSMVLSAIVGVLSIAAMRSLFQPAGPRPVPDLVKVAGIARSFEPLIYYSENGVAQVGDLQATGVAVWDLGESVRSSNMTSAPIIVKELDELSDSLKTLAIELTKFFANVDGDIDGILIVMDWARRELAQIQHQPSPPLTSAFDNIHNALSSAGVLETPAGEPTRVGAVATALFGMSGPQRTRQALQRTFNEFLAVLEDAVASELQHSLALFALFEAVDRQFLNLARTVVRESSLQESAHADLLSSLWARILGPRAADVHKFERNRRLLQNVREKTVRNRGVLEEHNGRLLALKASLESLRRKLVGPLVRGANASHLSVDDQIRGLEDVSAYLEGVRARQKGKLMEMIYGAGGSGAGGVAGGAGRQRLIDQAASSPGAGASWP</sequence>
<reference evidence="2" key="1">
    <citation type="submission" date="2022-07" db="EMBL/GenBank/DDBJ databases">
        <title>Fungi with potential for degradation of polypropylene.</title>
        <authorList>
            <person name="Gostincar C."/>
        </authorList>
    </citation>
    <scope>NUCLEOTIDE SEQUENCE</scope>
    <source>
        <strain evidence="2">EXF-13308</strain>
    </source>
</reference>
<feature type="compositionally biased region" description="Basic and acidic residues" evidence="1">
    <location>
        <begin position="1"/>
        <end position="11"/>
    </location>
</feature>
<proteinExistence type="predicted"/>
<evidence type="ECO:0000313" key="3">
    <source>
        <dbReference type="Proteomes" id="UP001174694"/>
    </source>
</evidence>
<organism evidence="2 3">
    <name type="scientific">Pleurostoma richardsiae</name>
    <dbReference type="NCBI Taxonomy" id="41990"/>
    <lineage>
        <taxon>Eukaryota</taxon>
        <taxon>Fungi</taxon>
        <taxon>Dikarya</taxon>
        <taxon>Ascomycota</taxon>
        <taxon>Pezizomycotina</taxon>
        <taxon>Sordariomycetes</taxon>
        <taxon>Sordariomycetidae</taxon>
        <taxon>Calosphaeriales</taxon>
        <taxon>Pleurostomataceae</taxon>
        <taxon>Pleurostoma</taxon>
    </lineage>
</organism>
<accession>A0AA38RN07</accession>
<dbReference type="Proteomes" id="UP001174694">
    <property type="component" value="Unassembled WGS sequence"/>
</dbReference>
<name>A0AA38RN07_9PEZI</name>
<gene>
    <name evidence="2" type="ORF">NKR23_g3153</name>
</gene>
<protein>
    <submittedName>
        <fullName evidence="2">Cytochrome c-like domain protein</fullName>
    </submittedName>
</protein>
<dbReference type="AlphaFoldDB" id="A0AA38RN07"/>
<evidence type="ECO:0000313" key="2">
    <source>
        <dbReference type="EMBL" id="KAJ9151281.1"/>
    </source>
</evidence>
<comment type="caution">
    <text evidence="2">The sequence shown here is derived from an EMBL/GenBank/DDBJ whole genome shotgun (WGS) entry which is preliminary data.</text>
</comment>
<keyword evidence="3" id="KW-1185">Reference proteome</keyword>
<feature type="region of interest" description="Disordered" evidence="1">
    <location>
        <begin position="1"/>
        <end position="68"/>
    </location>
</feature>
<feature type="region of interest" description="Disordered" evidence="1">
    <location>
        <begin position="114"/>
        <end position="137"/>
    </location>
</feature>
<dbReference type="EMBL" id="JANBVO010000006">
    <property type="protein sequence ID" value="KAJ9151281.1"/>
    <property type="molecule type" value="Genomic_DNA"/>
</dbReference>